<dbReference type="InterPro" id="IPR051911">
    <property type="entry name" value="SDR_oxidoreductase"/>
</dbReference>
<dbReference type="PRINTS" id="PR00081">
    <property type="entry name" value="GDHRDH"/>
</dbReference>
<dbReference type="Gene3D" id="3.40.50.720">
    <property type="entry name" value="NAD(P)-binding Rossmann-like Domain"/>
    <property type="match status" value="1"/>
</dbReference>
<evidence type="ECO:0000256" key="2">
    <source>
        <dbReference type="ARBA" id="ARBA00023002"/>
    </source>
</evidence>
<dbReference type="PANTHER" id="PTHR43976:SF16">
    <property type="entry name" value="SHORT-CHAIN DEHYDROGENASE_REDUCTASE FAMILY PROTEIN"/>
    <property type="match status" value="1"/>
</dbReference>
<evidence type="ECO:0000313" key="6">
    <source>
        <dbReference type="Proteomes" id="UP001596174"/>
    </source>
</evidence>
<dbReference type="SMART" id="SM00822">
    <property type="entry name" value="PKS_KR"/>
    <property type="match status" value="1"/>
</dbReference>
<sequence length="282" mass="28739">MTRRWLVTGCSSGLGRALAEAAAGAGDVVVATARKPDALEELVRAWPDRIVPLALDVRDAAQCEEVVRVAVDRLGGLDVLVNNAGSGVFGAVEEVGDAELHDQWETLVAGPWRLIRLLLPHLRAQGAGHIVNVSSLAGRMAFPGLSAYVAGKFALEGMSQALAAETAAFGVRVTVVEPAAYATHYGSALAEARHRIPVYAEATGGMLAALRGLEGSEDAGRPADFAQAVLGIVAASGPTPLRVPLGPGALDLVAAADAAAPADLAAARDVTAAMLPVPPSGV</sequence>
<dbReference type="InterPro" id="IPR036291">
    <property type="entry name" value="NAD(P)-bd_dom_sf"/>
</dbReference>
<keyword evidence="6" id="KW-1185">Reference proteome</keyword>
<dbReference type="InterPro" id="IPR020904">
    <property type="entry name" value="Sc_DH/Rdtase_CS"/>
</dbReference>
<feature type="domain" description="Ketoreductase" evidence="4">
    <location>
        <begin position="3"/>
        <end position="185"/>
    </location>
</feature>
<proteinExistence type="inferred from homology"/>
<dbReference type="Pfam" id="PF00106">
    <property type="entry name" value="adh_short"/>
    <property type="match status" value="1"/>
</dbReference>
<organism evidence="5 6">
    <name type="scientific">Streptacidiphilus monticola</name>
    <dbReference type="NCBI Taxonomy" id="2161674"/>
    <lineage>
        <taxon>Bacteria</taxon>
        <taxon>Bacillati</taxon>
        <taxon>Actinomycetota</taxon>
        <taxon>Actinomycetes</taxon>
        <taxon>Kitasatosporales</taxon>
        <taxon>Streptomycetaceae</taxon>
        <taxon>Streptacidiphilus</taxon>
    </lineage>
</organism>
<evidence type="ECO:0000256" key="1">
    <source>
        <dbReference type="ARBA" id="ARBA00006484"/>
    </source>
</evidence>
<dbReference type="SUPFAM" id="SSF51735">
    <property type="entry name" value="NAD(P)-binding Rossmann-fold domains"/>
    <property type="match status" value="1"/>
</dbReference>
<evidence type="ECO:0000259" key="4">
    <source>
        <dbReference type="SMART" id="SM00822"/>
    </source>
</evidence>
<evidence type="ECO:0000256" key="3">
    <source>
        <dbReference type="RuleBase" id="RU000363"/>
    </source>
</evidence>
<dbReference type="PANTHER" id="PTHR43976">
    <property type="entry name" value="SHORT CHAIN DEHYDROGENASE"/>
    <property type="match status" value="1"/>
</dbReference>
<dbReference type="PRINTS" id="PR00080">
    <property type="entry name" value="SDRFAMILY"/>
</dbReference>
<name>A0ABW1G5W0_9ACTN</name>
<dbReference type="PROSITE" id="PS00061">
    <property type="entry name" value="ADH_SHORT"/>
    <property type="match status" value="1"/>
</dbReference>
<dbReference type="Proteomes" id="UP001596174">
    <property type="component" value="Unassembled WGS sequence"/>
</dbReference>
<dbReference type="InterPro" id="IPR057326">
    <property type="entry name" value="KR_dom"/>
</dbReference>
<keyword evidence="2" id="KW-0560">Oxidoreductase</keyword>
<comment type="caution">
    <text evidence="5">The sequence shown here is derived from an EMBL/GenBank/DDBJ whole genome shotgun (WGS) entry which is preliminary data.</text>
</comment>
<gene>
    <name evidence="5" type="ORF">ACFP3V_18455</name>
</gene>
<evidence type="ECO:0000313" key="5">
    <source>
        <dbReference type="EMBL" id="MFC5909191.1"/>
    </source>
</evidence>
<accession>A0ABW1G5W0</accession>
<reference evidence="6" key="1">
    <citation type="journal article" date="2019" name="Int. J. Syst. Evol. Microbiol.">
        <title>The Global Catalogue of Microorganisms (GCM) 10K type strain sequencing project: providing services to taxonomists for standard genome sequencing and annotation.</title>
        <authorList>
            <consortium name="The Broad Institute Genomics Platform"/>
            <consortium name="The Broad Institute Genome Sequencing Center for Infectious Disease"/>
            <person name="Wu L."/>
            <person name="Ma J."/>
        </authorList>
    </citation>
    <scope>NUCLEOTIDE SEQUENCE [LARGE SCALE GENOMIC DNA]</scope>
    <source>
        <strain evidence="6">JCM 4816</strain>
    </source>
</reference>
<dbReference type="EMBL" id="JBHSQJ010000075">
    <property type="protein sequence ID" value="MFC5909191.1"/>
    <property type="molecule type" value="Genomic_DNA"/>
</dbReference>
<dbReference type="InterPro" id="IPR002347">
    <property type="entry name" value="SDR_fam"/>
</dbReference>
<comment type="similarity">
    <text evidence="1 3">Belongs to the short-chain dehydrogenases/reductases (SDR) family.</text>
</comment>
<protein>
    <submittedName>
        <fullName evidence="5">SDR family NAD(P)-dependent oxidoreductase</fullName>
    </submittedName>
</protein>
<dbReference type="RefSeq" id="WP_380584772.1">
    <property type="nucleotide sequence ID" value="NZ_JBHSQJ010000075.1"/>
</dbReference>